<dbReference type="InterPro" id="IPR005229">
    <property type="entry name" value="YicC/YloC-like"/>
</dbReference>
<comment type="caution">
    <text evidence="8">The sequence shown here is derived from an EMBL/GenBank/DDBJ whole genome shotgun (WGS) entry which is preliminary data.</text>
</comment>
<keyword evidence="4" id="KW-0378">Hydrolase</keyword>
<dbReference type="Pfam" id="PF08340">
    <property type="entry name" value="YicC-like_C"/>
    <property type="match status" value="1"/>
</dbReference>
<evidence type="ECO:0000256" key="4">
    <source>
        <dbReference type="ARBA" id="ARBA00022801"/>
    </source>
</evidence>
<dbReference type="Proteomes" id="UP000243859">
    <property type="component" value="Unassembled WGS sequence"/>
</dbReference>
<dbReference type="GO" id="GO:0016787">
    <property type="term" value="F:hydrolase activity"/>
    <property type="evidence" value="ECO:0007669"/>
    <property type="project" value="UniProtKB-KW"/>
</dbReference>
<dbReference type="GO" id="GO:0004521">
    <property type="term" value="F:RNA endonuclease activity"/>
    <property type="evidence" value="ECO:0007669"/>
    <property type="project" value="InterPro"/>
</dbReference>
<keyword evidence="2" id="KW-0540">Nuclease</keyword>
<dbReference type="PANTHER" id="PTHR30636">
    <property type="entry name" value="UPF0701 PROTEIN YICC"/>
    <property type="match status" value="1"/>
</dbReference>
<dbReference type="AlphaFoldDB" id="A0A2T5BTN9"/>
<dbReference type="Pfam" id="PF03755">
    <property type="entry name" value="YicC-like_N"/>
    <property type="match status" value="1"/>
</dbReference>
<dbReference type="InterPro" id="IPR013551">
    <property type="entry name" value="YicC-like_C"/>
</dbReference>
<proteinExistence type="inferred from homology"/>
<evidence type="ECO:0000259" key="6">
    <source>
        <dbReference type="Pfam" id="PF03755"/>
    </source>
</evidence>
<dbReference type="NCBIfam" id="TIGR00255">
    <property type="entry name" value="YicC/YloC family endoribonuclease"/>
    <property type="match status" value="1"/>
</dbReference>
<keyword evidence="3" id="KW-0255">Endonuclease</keyword>
<gene>
    <name evidence="8" type="ORF">C8N32_105169</name>
</gene>
<comment type="cofactor">
    <cofactor evidence="1">
        <name>a divalent metal cation</name>
        <dbReference type="ChEBI" id="CHEBI:60240"/>
    </cofactor>
</comment>
<evidence type="ECO:0000256" key="1">
    <source>
        <dbReference type="ARBA" id="ARBA00001968"/>
    </source>
</evidence>
<sequence>MVKSMTAFATRSAPGWTWDIRGVNGRGLDLRLRLPEGMAAEQSVRKMVASRITRGNISLTLRLTRETVLPALTVVPEALSVALVALRQVQDAAEAAGVTLAPASAAEVIALRGVMDGTASEASEPLVQEAMDSLPALLDAFIEMRAAEGRALAEILAARLDEIAALTAAARTEAAARAPRMAETLRANLARVLENADGIGPDRIAQELALIAIKSDVQEELDRLDAHIAAARALLKATAPVGRKLDFLTQEFNREANTLCSKAQSETLTRIGIEIKSAIDQMREQVQNVE</sequence>
<keyword evidence="9" id="KW-1185">Reference proteome</keyword>
<evidence type="ECO:0000256" key="5">
    <source>
        <dbReference type="ARBA" id="ARBA00035648"/>
    </source>
</evidence>
<evidence type="ECO:0000313" key="8">
    <source>
        <dbReference type="EMBL" id="PTN02796.1"/>
    </source>
</evidence>
<evidence type="ECO:0000256" key="2">
    <source>
        <dbReference type="ARBA" id="ARBA00022722"/>
    </source>
</evidence>
<dbReference type="OrthoDB" id="9771229at2"/>
<name>A0A2T5BTN9_9RHOB</name>
<feature type="domain" description="Endoribonuclease YicC-like N-terminal" evidence="6">
    <location>
        <begin position="2"/>
        <end position="153"/>
    </location>
</feature>
<protein>
    <submittedName>
        <fullName evidence="8">Uncharacterized protein (TIGR00255 family)</fullName>
    </submittedName>
</protein>
<organism evidence="8 9">
    <name type="scientific">Rhodovulum imhoffii</name>
    <dbReference type="NCBI Taxonomy" id="365340"/>
    <lineage>
        <taxon>Bacteria</taxon>
        <taxon>Pseudomonadati</taxon>
        <taxon>Pseudomonadota</taxon>
        <taxon>Alphaproteobacteria</taxon>
        <taxon>Rhodobacterales</taxon>
        <taxon>Paracoccaceae</taxon>
        <taxon>Rhodovulum</taxon>
    </lineage>
</organism>
<dbReference type="InterPro" id="IPR013527">
    <property type="entry name" value="YicC-like_N"/>
</dbReference>
<dbReference type="RefSeq" id="WP_107891601.1">
    <property type="nucleotide sequence ID" value="NZ_NHSI01000053.1"/>
</dbReference>
<evidence type="ECO:0000313" key="9">
    <source>
        <dbReference type="Proteomes" id="UP000243859"/>
    </source>
</evidence>
<reference evidence="8 9" key="1">
    <citation type="submission" date="2018-04" db="EMBL/GenBank/DDBJ databases">
        <title>Genomic Encyclopedia of Archaeal and Bacterial Type Strains, Phase II (KMG-II): from individual species to whole genera.</title>
        <authorList>
            <person name="Goeker M."/>
        </authorList>
    </citation>
    <scope>NUCLEOTIDE SEQUENCE [LARGE SCALE GENOMIC DNA]</scope>
    <source>
        <strain evidence="8 9">DSM 18064</strain>
    </source>
</reference>
<evidence type="ECO:0000256" key="3">
    <source>
        <dbReference type="ARBA" id="ARBA00022759"/>
    </source>
</evidence>
<accession>A0A2T5BTN9</accession>
<comment type="similarity">
    <text evidence="5">Belongs to the YicC/YloC family.</text>
</comment>
<dbReference type="EMBL" id="QAAA01000005">
    <property type="protein sequence ID" value="PTN02796.1"/>
    <property type="molecule type" value="Genomic_DNA"/>
</dbReference>
<evidence type="ECO:0000259" key="7">
    <source>
        <dbReference type="Pfam" id="PF08340"/>
    </source>
</evidence>
<dbReference type="PANTHER" id="PTHR30636:SF3">
    <property type="entry name" value="UPF0701 PROTEIN YICC"/>
    <property type="match status" value="1"/>
</dbReference>
<feature type="domain" description="Endoribonuclease YicC-like C-terminal" evidence="7">
    <location>
        <begin position="174"/>
        <end position="290"/>
    </location>
</feature>